<keyword evidence="3" id="KW-0812">Transmembrane</keyword>
<name>A0A7Z0LQD2_9GAMM</name>
<keyword evidence="6" id="KW-1185">Reference proteome</keyword>
<keyword evidence="3" id="KW-1133">Transmembrane helix</keyword>
<dbReference type="PANTHER" id="PTHR31302:SF31">
    <property type="entry name" value="PHOSPHODIESTERASE YAEI"/>
    <property type="match status" value="1"/>
</dbReference>
<reference evidence="5 6" key="1">
    <citation type="journal article" date="2003" name="Extremophiles">
        <title>Halomonas glaciei sp. nov. isolated from fast ice of Adelie Land, Antarctica.</title>
        <authorList>
            <person name="Reddy G.S."/>
            <person name="Raghavan P.U."/>
            <person name="Sarita N.B."/>
            <person name="Prakash J.S."/>
            <person name="Nagesh N."/>
            <person name="Delille D."/>
            <person name="Shivaji S."/>
        </authorList>
    </citation>
    <scope>NUCLEOTIDE SEQUENCE [LARGE SCALE GENOMIC DNA]</scope>
    <source>
        <strain evidence="5 6">DD39</strain>
    </source>
</reference>
<dbReference type="InterPro" id="IPR004843">
    <property type="entry name" value="Calcineurin-like_PHP"/>
</dbReference>
<keyword evidence="1" id="KW-0479">Metal-binding</keyword>
<evidence type="ECO:0000256" key="2">
    <source>
        <dbReference type="ARBA" id="ARBA00022801"/>
    </source>
</evidence>
<dbReference type="PANTHER" id="PTHR31302">
    <property type="entry name" value="TRANSMEMBRANE PROTEIN WITH METALLOPHOSPHOESTERASE DOMAIN-RELATED"/>
    <property type="match status" value="1"/>
</dbReference>
<dbReference type="SUPFAM" id="SSF56300">
    <property type="entry name" value="Metallo-dependent phosphatases"/>
    <property type="match status" value="1"/>
</dbReference>
<gene>
    <name evidence="5" type="ORF">HZS80_02330</name>
</gene>
<evidence type="ECO:0000313" key="6">
    <source>
        <dbReference type="Proteomes" id="UP000526892"/>
    </source>
</evidence>
<dbReference type="CDD" id="cd07385">
    <property type="entry name" value="MPP_YkuE_C"/>
    <property type="match status" value="1"/>
</dbReference>
<dbReference type="GO" id="GO:0009245">
    <property type="term" value="P:lipid A biosynthetic process"/>
    <property type="evidence" value="ECO:0007669"/>
    <property type="project" value="TreeGrafter"/>
</dbReference>
<feature type="transmembrane region" description="Helical" evidence="3">
    <location>
        <begin position="64"/>
        <end position="91"/>
    </location>
</feature>
<accession>A0A7Z0LQD2</accession>
<keyword evidence="3" id="KW-0472">Membrane</keyword>
<dbReference type="RefSeq" id="WP_179915043.1">
    <property type="nucleotide sequence ID" value="NZ_JACCDE010000002.1"/>
</dbReference>
<evidence type="ECO:0000259" key="4">
    <source>
        <dbReference type="Pfam" id="PF00149"/>
    </source>
</evidence>
<feature type="transmembrane region" description="Helical" evidence="3">
    <location>
        <begin position="25"/>
        <end position="44"/>
    </location>
</feature>
<evidence type="ECO:0000313" key="5">
    <source>
        <dbReference type="EMBL" id="NYS76573.1"/>
    </source>
</evidence>
<evidence type="ECO:0000256" key="3">
    <source>
        <dbReference type="SAM" id="Phobius"/>
    </source>
</evidence>
<dbReference type="GO" id="GO:0008758">
    <property type="term" value="F:UDP-2,3-diacylglucosamine hydrolase activity"/>
    <property type="evidence" value="ECO:0007669"/>
    <property type="project" value="TreeGrafter"/>
</dbReference>
<dbReference type="AlphaFoldDB" id="A0A7Z0LQD2"/>
<dbReference type="InterPro" id="IPR051158">
    <property type="entry name" value="Metallophosphoesterase_sf"/>
</dbReference>
<organism evidence="5 6">
    <name type="scientific">Vreelandella glaciei</name>
    <dbReference type="NCBI Taxonomy" id="186761"/>
    <lineage>
        <taxon>Bacteria</taxon>
        <taxon>Pseudomonadati</taxon>
        <taxon>Pseudomonadota</taxon>
        <taxon>Gammaproteobacteria</taxon>
        <taxon>Oceanospirillales</taxon>
        <taxon>Halomonadaceae</taxon>
        <taxon>Vreelandella</taxon>
    </lineage>
</organism>
<dbReference type="Gene3D" id="3.60.21.10">
    <property type="match status" value="1"/>
</dbReference>
<feature type="domain" description="Calcineurin-like phosphoesterase" evidence="4">
    <location>
        <begin position="147"/>
        <end position="312"/>
    </location>
</feature>
<dbReference type="EMBL" id="JACCDE010000002">
    <property type="protein sequence ID" value="NYS76573.1"/>
    <property type="molecule type" value="Genomic_DNA"/>
</dbReference>
<sequence length="371" mass="40332">MFHFVVAIPCLIVILRYLVPLKWPLWFKALLSVALLLVAQHHWLTLMAFGSMFSPEVPRAIVLVVNWIFGTMLFLAVFQLVVDAIALMLMAVKRRRVAIPSSLRYSMGALALGVAAFAVSQAARIPAVKDIEVAIQGLSAEFDGYEIVQLTDLHISRLFEAPWVEAVVSKANALEPNLIVITGDLIDGDLDVRRADVAPLQALSAPDGVYTIPGNHEYYFGYPQWMEYYQSLGMQVLANQHIVINNEGANLVLAGVTDFTAARHAFAAPNVEEAIAGAPSDSPIIMLDHQPRNAVAAAAAGVDLQLSGHTHGGMILGFDRLVASANNGFVSGFYNVQDMTLYVNNGTGLWPGFALRLGKPSELTRITLRQG</sequence>
<dbReference type="Pfam" id="PF00149">
    <property type="entry name" value="Metallophos"/>
    <property type="match status" value="1"/>
</dbReference>
<comment type="caution">
    <text evidence="5">The sequence shown here is derived from an EMBL/GenBank/DDBJ whole genome shotgun (WGS) entry which is preliminary data.</text>
</comment>
<dbReference type="InterPro" id="IPR029052">
    <property type="entry name" value="Metallo-depent_PP-like"/>
</dbReference>
<evidence type="ECO:0000256" key="1">
    <source>
        <dbReference type="ARBA" id="ARBA00022723"/>
    </source>
</evidence>
<dbReference type="GO" id="GO:0046872">
    <property type="term" value="F:metal ion binding"/>
    <property type="evidence" value="ECO:0007669"/>
    <property type="project" value="UniProtKB-KW"/>
</dbReference>
<protein>
    <submittedName>
        <fullName evidence="5">Metallophosphoesterase</fullName>
    </submittedName>
</protein>
<dbReference type="Proteomes" id="UP000526892">
    <property type="component" value="Unassembled WGS sequence"/>
</dbReference>
<keyword evidence="2" id="KW-0378">Hydrolase</keyword>
<feature type="transmembrane region" description="Helical" evidence="3">
    <location>
        <begin position="103"/>
        <end position="123"/>
    </location>
</feature>
<proteinExistence type="predicted"/>
<dbReference type="GO" id="GO:0016020">
    <property type="term" value="C:membrane"/>
    <property type="evidence" value="ECO:0007669"/>
    <property type="project" value="GOC"/>
</dbReference>